<dbReference type="GO" id="GO:0005886">
    <property type="term" value="C:plasma membrane"/>
    <property type="evidence" value="ECO:0007669"/>
    <property type="project" value="TreeGrafter"/>
</dbReference>
<protein>
    <recommendedName>
        <fullName evidence="20">Adhesion G protein-coupled receptor A3</fullName>
    </recommendedName>
</protein>
<keyword evidence="5 14" id="KW-0732">Signal</keyword>
<dbReference type="InterPro" id="IPR057244">
    <property type="entry name" value="GAIN_B"/>
</dbReference>
<name>A0A833WB70_9HYME</name>
<feature type="transmembrane region" description="Helical" evidence="13">
    <location>
        <begin position="782"/>
        <end position="804"/>
    </location>
</feature>
<dbReference type="PROSITE" id="PS50835">
    <property type="entry name" value="IG_LIKE"/>
    <property type="match status" value="1"/>
</dbReference>
<evidence type="ECO:0000313" key="19">
    <source>
        <dbReference type="Proteomes" id="UP000655588"/>
    </source>
</evidence>
<keyword evidence="4 13" id="KW-0812">Transmembrane</keyword>
<evidence type="ECO:0000313" key="18">
    <source>
        <dbReference type="EMBL" id="KAF3426613.1"/>
    </source>
</evidence>
<evidence type="ECO:0000259" key="16">
    <source>
        <dbReference type="PROSITE" id="PS50261"/>
    </source>
</evidence>
<keyword evidence="6" id="KW-0677">Repeat</keyword>
<dbReference type="PANTHER" id="PTHR45930:SF4">
    <property type="entry name" value="ADHESION G PROTEIN-COUPLED RECEPTOR A3"/>
    <property type="match status" value="1"/>
</dbReference>
<dbReference type="InterPro" id="IPR017981">
    <property type="entry name" value="GPCR_2-like_7TM"/>
</dbReference>
<evidence type="ECO:0000256" key="12">
    <source>
        <dbReference type="SAM" id="MobiDB-lite"/>
    </source>
</evidence>
<keyword evidence="7 13" id="KW-1133">Transmembrane helix</keyword>
<dbReference type="SMART" id="SM00369">
    <property type="entry name" value="LRR_TYP"/>
    <property type="match status" value="5"/>
</dbReference>
<dbReference type="SMART" id="SM00082">
    <property type="entry name" value="LRRCT"/>
    <property type="match status" value="1"/>
</dbReference>
<dbReference type="Gene3D" id="3.80.10.10">
    <property type="entry name" value="Ribonuclease Inhibitor"/>
    <property type="match status" value="2"/>
</dbReference>
<keyword evidence="10" id="KW-0675">Receptor</keyword>
<evidence type="ECO:0000256" key="14">
    <source>
        <dbReference type="SAM" id="SignalP"/>
    </source>
</evidence>
<dbReference type="Pfam" id="PF01825">
    <property type="entry name" value="GPS"/>
    <property type="match status" value="1"/>
</dbReference>
<evidence type="ECO:0000256" key="2">
    <source>
        <dbReference type="ARBA" id="ARBA00007343"/>
    </source>
</evidence>
<dbReference type="EMBL" id="WNWW01000307">
    <property type="protein sequence ID" value="KAF3426613.1"/>
    <property type="molecule type" value="Genomic_DNA"/>
</dbReference>
<dbReference type="InterPro" id="IPR032675">
    <property type="entry name" value="LRR_dom_sf"/>
</dbReference>
<reference evidence="18" key="1">
    <citation type="submission" date="2019-11" db="EMBL/GenBank/DDBJ databases">
        <title>The nuclear and mitochondrial genomes of Frieseomelitta varia - a highly eusocial stingless bee (Meliponini) with a permanently sterile worker caste.</title>
        <authorList>
            <person name="Freitas F.C.P."/>
            <person name="Lourenco A.P."/>
            <person name="Nunes F.M.F."/>
            <person name="Paschoal A.R."/>
            <person name="Abreu F.C.P."/>
            <person name="Barbin F.O."/>
            <person name="Bataglia L."/>
            <person name="Cardoso-Junior C.A.M."/>
            <person name="Cervoni M.S."/>
            <person name="Silva S.R."/>
            <person name="Dalarmi F."/>
            <person name="Del Lama M.A."/>
            <person name="Depintor T.S."/>
            <person name="Ferreira K.M."/>
            <person name="Goria P.S."/>
            <person name="Jaskot M.C."/>
            <person name="Lago D.C."/>
            <person name="Luna-Lucena D."/>
            <person name="Moda L.M."/>
            <person name="Nascimento L."/>
            <person name="Pedrino M."/>
            <person name="Rabico F.O."/>
            <person name="Sanches F.C."/>
            <person name="Santos D.E."/>
            <person name="Santos C.G."/>
            <person name="Vieira J."/>
            <person name="Lopes T.F."/>
            <person name="Barchuk A.R."/>
            <person name="Hartfelder K."/>
            <person name="Simoes Z.L.P."/>
            <person name="Bitondi M.M.G."/>
            <person name="Pinheiro D.G."/>
        </authorList>
    </citation>
    <scope>NUCLEOTIDE SEQUENCE</scope>
    <source>
        <strain evidence="18">USP_RPSP 00005682</strain>
        <tissue evidence="18">Whole individual</tissue>
    </source>
</reference>
<evidence type="ECO:0000256" key="4">
    <source>
        <dbReference type="ARBA" id="ARBA00022692"/>
    </source>
</evidence>
<dbReference type="InterPro" id="IPR000832">
    <property type="entry name" value="GPCR_2_secretin-like"/>
</dbReference>
<organism evidence="18 19">
    <name type="scientific">Frieseomelitta varia</name>
    <dbReference type="NCBI Taxonomy" id="561572"/>
    <lineage>
        <taxon>Eukaryota</taxon>
        <taxon>Metazoa</taxon>
        <taxon>Ecdysozoa</taxon>
        <taxon>Arthropoda</taxon>
        <taxon>Hexapoda</taxon>
        <taxon>Insecta</taxon>
        <taxon>Pterygota</taxon>
        <taxon>Neoptera</taxon>
        <taxon>Endopterygota</taxon>
        <taxon>Hymenoptera</taxon>
        <taxon>Apocrita</taxon>
        <taxon>Aculeata</taxon>
        <taxon>Apoidea</taxon>
        <taxon>Anthophila</taxon>
        <taxon>Apidae</taxon>
        <taxon>Frieseomelitta</taxon>
    </lineage>
</organism>
<comment type="subcellular location">
    <subcellularLocation>
        <location evidence="1">Membrane</location>
        <topology evidence="1">Multi-pass membrane protein</topology>
    </subcellularLocation>
</comment>
<dbReference type="PROSITE" id="PS50221">
    <property type="entry name" value="GAIN_B"/>
    <property type="match status" value="1"/>
</dbReference>
<dbReference type="InterPro" id="IPR001611">
    <property type="entry name" value="Leu-rich_rpt"/>
</dbReference>
<feature type="domain" description="G-protein coupled receptors family 2 profile 2" evidence="16">
    <location>
        <begin position="744"/>
        <end position="1044"/>
    </location>
</feature>
<evidence type="ECO:0000256" key="3">
    <source>
        <dbReference type="ARBA" id="ARBA00022614"/>
    </source>
</evidence>
<dbReference type="InterPro" id="IPR013783">
    <property type="entry name" value="Ig-like_fold"/>
</dbReference>
<feature type="domain" description="Ig-like" evidence="17">
    <location>
        <begin position="256"/>
        <end position="365"/>
    </location>
</feature>
<evidence type="ECO:0000256" key="11">
    <source>
        <dbReference type="ARBA" id="ARBA00023319"/>
    </source>
</evidence>
<dbReference type="InterPro" id="IPR003591">
    <property type="entry name" value="Leu-rich_rpt_typical-subtyp"/>
</dbReference>
<dbReference type="InterPro" id="IPR000203">
    <property type="entry name" value="GPS"/>
</dbReference>
<proteinExistence type="inferred from homology"/>
<gene>
    <name evidence="18" type="ORF">E2986_10481</name>
</gene>
<feature type="transmembrane region" description="Helical" evidence="13">
    <location>
        <begin position="747"/>
        <end position="770"/>
    </location>
</feature>
<dbReference type="FunFam" id="3.80.10.10:FF:000732">
    <property type="entry name" value="GD11101"/>
    <property type="match status" value="1"/>
</dbReference>
<dbReference type="Gene3D" id="1.20.1070.10">
    <property type="entry name" value="Rhodopsin 7-helix transmembrane proteins"/>
    <property type="match status" value="1"/>
</dbReference>
<keyword evidence="3" id="KW-0433">Leucine-rich repeat</keyword>
<evidence type="ECO:0000256" key="10">
    <source>
        <dbReference type="ARBA" id="ARBA00023170"/>
    </source>
</evidence>
<evidence type="ECO:0000259" key="17">
    <source>
        <dbReference type="PROSITE" id="PS50835"/>
    </source>
</evidence>
<evidence type="ECO:0000259" key="15">
    <source>
        <dbReference type="PROSITE" id="PS50221"/>
    </source>
</evidence>
<comment type="caution">
    <text evidence="18">The sequence shown here is derived from an EMBL/GenBank/DDBJ whole genome shotgun (WGS) entry which is preliminary data.</text>
</comment>
<dbReference type="InterPro" id="IPR051963">
    <property type="entry name" value="Adhesion_GPCR_A"/>
</dbReference>
<dbReference type="InterPro" id="IPR046338">
    <property type="entry name" value="GAIN_dom_sf"/>
</dbReference>
<dbReference type="Pfam" id="PF13855">
    <property type="entry name" value="LRR_8"/>
    <property type="match status" value="1"/>
</dbReference>
<keyword evidence="8 13" id="KW-0472">Membrane</keyword>
<dbReference type="GO" id="GO:0007166">
    <property type="term" value="P:cell surface receptor signaling pathway"/>
    <property type="evidence" value="ECO:0007669"/>
    <property type="project" value="InterPro"/>
</dbReference>
<dbReference type="SUPFAM" id="SSF52058">
    <property type="entry name" value="L domain-like"/>
    <property type="match status" value="1"/>
</dbReference>
<feature type="domain" description="GAIN-B" evidence="15">
    <location>
        <begin position="585"/>
        <end position="730"/>
    </location>
</feature>
<feature type="transmembrane region" description="Helical" evidence="13">
    <location>
        <begin position="903"/>
        <end position="923"/>
    </location>
</feature>
<dbReference type="InterPro" id="IPR058808">
    <property type="entry name" value="GAIN_ADGRA2/3"/>
</dbReference>
<evidence type="ECO:0000256" key="9">
    <source>
        <dbReference type="ARBA" id="ARBA00023157"/>
    </source>
</evidence>
<evidence type="ECO:0000256" key="5">
    <source>
        <dbReference type="ARBA" id="ARBA00022729"/>
    </source>
</evidence>
<feature type="transmembrane region" description="Helical" evidence="13">
    <location>
        <begin position="989"/>
        <end position="1007"/>
    </location>
</feature>
<evidence type="ECO:0000256" key="6">
    <source>
        <dbReference type="ARBA" id="ARBA00022737"/>
    </source>
</evidence>
<comment type="similarity">
    <text evidence="2">Belongs to the G-protein coupled receptor 2 family. Adhesion G-protein coupled receptor (ADGR) subfamily.</text>
</comment>
<dbReference type="PROSITE" id="PS50261">
    <property type="entry name" value="G_PROTEIN_RECEP_F2_4"/>
    <property type="match status" value="1"/>
</dbReference>
<evidence type="ECO:0000256" key="8">
    <source>
        <dbReference type="ARBA" id="ARBA00023136"/>
    </source>
</evidence>
<dbReference type="InterPro" id="IPR003599">
    <property type="entry name" value="Ig_sub"/>
</dbReference>
<dbReference type="Gene3D" id="2.60.220.50">
    <property type="match status" value="1"/>
</dbReference>
<feature type="transmembrane region" description="Helical" evidence="13">
    <location>
        <begin position="863"/>
        <end position="883"/>
    </location>
</feature>
<feature type="transmembrane region" description="Helical" evidence="13">
    <location>
        <begin position="1019"/>
        <end position="1043"/>
    </location>
</feature>
<feature type="chain" id="PRO_5032640736" description="Adhesion G protein-coupled receptor A3" evidence="14">
    <location>
        <begin position="30"/>
        <end position="1581"/>
    </location>
</feature>
<evidence type="ECO:0000256" key="7">
    <source>
        <dbReference type="ARBA" id="ARBA00022989"/>
    </source>
</evidence>
<evidence type="ECO:0000256" key="1">
    <source>
        <dbReference type="ARBA" id="ARBA00004141"/>
    </source>
</evidence>
<dbReference type="InterPro" id="IPR036179">
    <property type="entry name" value="Ig-like_dom_sf"/>
</dbReference>
<dbReference type="Pfam" id="PF00002">
    <property type="entry name" value="7tm_2"/>
    <property type="match status" value="1"/>
</dbReference>
<dbReference type="SUPFAM" id="SSF48726">
    <property type="entry name" value="Immunoglobulin"/>
    <property type="match status" value="1"/>
</dbReference>
<dbReference type="GO" id="GO:0004930">
    <property type="term" value="F:G protein-coupled receptor activity"/>
    <property type="evidence" value="ECO:0007669"/>
    <property type="project" value="InterPro"/>
</dbReference>
<sequence length="1581" mass="178820">MILTAISKNLSFSKMRAILLFLILIQTRGKTIQTCPKYCTCKLGAQAEWLRIKCSNELQNIRDININSVSVELVQLDLSKNNIYTIEANIFKNLTNLKRLNLSQNYITSIDTECFNGLGNLERLDLSKNQISTIDAYTFRKLPNLKRLDLSGNNISMVKPSLFHDLLALERLKLNENKLTTLMEGTFFGLNSLKQLDLSNNPWRCDCELYWFSNWIHNSSIKLNPAPKCASPVNIKGEFVKKLKYSENIQCQLLPPTIELRPIHNQVVFAGDSITLKCRAPSITDDKNARLSWLWYPNTTTENADLNAFLDPQKSLSNIKVDNRYLADSGIVDSSLSIVPIKDEHNGQWNCLLVSVNGNRTKAISVIVISEETRYCPLAVTKNNKGIYTWPKTVVGWRAELPCEGNHLSGLMQMPLKASYQCNVTGYWENLNTELCPYISHITKSLEQFSKVNLSLTRINLLESAKKFKNFTGNSIKITDPIEVDFITQTIENYLNFLIEGKELGTMLIDVINTLINVPKNILKKAEISFKSCTRLIKAVEKIIEHTPSIQFYKKNMALEEFRVKRDSFTGLICTWYSNNNPEIRFLQCTTNNRTSPINIKDRTIEASIHLPASLLQYSQEVIAHQLMISVYSNNRLFPKIINNDNMDVASCIIGSKLYGMSIQNLTEPAPLYYYAGKKLLPVVWDDTLNKSGGWTSDGCYLRNILNNLIIFHCNRLGYYGLLQDTSTLDYDGNSISGAKFRYSNPAIYIGSITIITCLVIMCITYIICYTSITMPKKAKHCVINTWFAMALLSFFYSIGIYQTENIPICQGVGLILHYLSLCCLLWMAVFASNMYKKLSKSDLEEDIPDNDLQDPPIPKPLLGLYLVGWGIAMIICGISGAINLREYAGYSYCFLTSAPALVALFVPAGFLIVYLFIFHLLIKCSIQNVDMNAQLSEGTQATENMDLELLEPSTNISIDRNSAHSVQTVLSDIEDSEHSQITQLKGQIIILTLYLISWITAAAATTKSLNAYISFDETIFAILYSLFSSSLGIFILFFYGIARNDVRSQWLRMGCWFQKRKNQCCRTRSISDANPVITTQSLVQNLVAPMSNSQATQVTSDSNSISSSRYTNRSQTYNAFKVTDIVTNKKVSPVGRKMTNMNLVVLHRQQYRSDNSVTTYIEPTCVEMFYNPHQSGVARKFFRKQRRHTKNSNLGPRKQGDGGAMSDAGSCISVSRSTTKLESNIDQTILSSSAKVNNTNIHVELNPINDVKNVNILSDSGGSISEERNVPMRFVIGQEDFFRNVRKVNNNCRLHESINTVSNSARNNCQKIELLNITLHESDMEIKTDEEKHLQSVSQQCSLEYSSEIESITQMTSEKSDHNLPEIYETVETIMEANLLKKDCQNENEFHEVEKHQSNANLKWLTHSNSMHCLPIDTAKPLRNNYCNSLNDITSLASFKKCEYLKSFSDLQNIASSNLCNKNSLSEKSFSKLELSFSKVNSEVKDNLHNLVQNITSTRNIECASNVCTDELKSKQKCINSMIDMTSFMHSSCNIVRNLDSNNEVESLNKQQNIQHIEGSEVHLNNPNTYLQIVKKETSV</sequence>
<feature type="region of interest" description="Disordered" evidence="12">
    <location>
        <begin position="1183"/>
        <end position="1210"/>
    </location>
</feature>
<dbReference type="Proteomes" id="UP000655588">
    <property type="component" value="Unassembled WGS sequence"/>
</dbReference>
<dbReference type="InterPro" id="IPR000483">
    <property type="entry name" value="Cys-rich_flank_reg_C"/>
</dbReference>
<dbReference type="Pfam" id="PF26588">
    <property type="entry name" value="GAIN_ADGRA3"/>
    <property type="match status" value="1"/>
</dbReference>
<dbReference type="PROSITE" id="PS51450">
    <property type="entry name" value="LRR"/>
    <property type="match status" value="3"/>
</dbReference>
<keyword evidence="9" id="KW-1015">Disulfide bond</keyword>
<feature type="signal peptide" evidence="14">
    <location>
        <begin position="1"/>
        <end position="29"/>
    </location>
</feature>
<dbReference type="SMART" id="SM00409">
    <property type="entry name" value="IG"/>
    <property type="match status" value="1"/>
</dbReference>
<dbReference type="PANTHER" id="PTHR45930">
    <property type="entry name" value="G-PROTEIN COUPLED RECEPTOR 124-LIKE PROTEIN"/>
    <property type="match status" value="1"/>
</dbReference>
<keyword evidence="19" id="KW-1185">Reference proteome</keyword>
<keyword evidence="11" id="KW-0393">Immunoglobulin domain</keyword>
<evidence type="ECO:0000256" key="13">
    <source>
        <dbReference type="SAM" id="Phobius"/>
    </source>
</evidence>
<dbReference type="InterPro" id="IPR007110">
    <property type="entry name" value="Ig-like_dom"/>
</dbReference>
<evidence type="ECO:0008006" key="20">
    <source>
        <dbReference type="Google" id="ProtNLM"/>
    </source>
</evidence>
<dbReference type="Gene3D" id="2.60.40.10">
    <property type="entry name" value="Immunoglobulins"/>
    <property type="match status" value="1"/>
</dbReference>
<accession>A0A833WB70</accession>
<feature type="transmembrane region" description="Helical" evidence="13">
    <location>
        <begin position="816"/>
        <end position="836"/>
    </location>
</feature>